<dbReference type="EMBL" id="GBEZ01021481">
    <property type="protein sequence ID" value="JAC65270.1"/>
    <property type="molecule type" value="Transcribed_RNA"/>
</dbReference>
<proteinExistence type="predicted"/>
<evidence type="ECO:0000313" key="1">
    <source>
        <dbReference type="EMBL" id="JAC65270.1"/>
    </source>
</evidence>
<feature type="non-terminal residue" evidence="1">
    <location>
        <position position="1"/>
    </location>
</feature>
<feature type="non-terminal residue" evidence="1">
    <location>
        <position position="95"/>
    </location>
</feature>
<sequence>SRGLIPCATASQVCQAASLSCAGTRVACGKNPVSRAPVLGVCFAPEASRAQRRYLPLSPLPWGISVSETLTTGRAWFRPFSLLTLDMGGKGSVLS</sequence>
<organism evidence="1">
    <name type="scientific">Tetraselmis sp. GSL018</name>
    <dbReference type="NCBI Taxonomy" id="582737"/>
    <lineage>
        <taxon>Eukaryota</taxon>
        <taxon>Viridiplantae</taxon>
        <taxon>Chlorophyta</taxon>
        <taxon>core chlorophytes</taxon>
        <taxon>Chlorodendrophyceae</taxon>
        <taxon>Chlorodendrales</taxon>
        <taxon>Chlorodendraceae</taxon>
        <taxon>Tetraselmis</taxon>
    </lineage>
</organism>
<reference evidence="1" key="1">
    <citation type="submission" date="2014-05" db="EMBL/GenBank/DDBJ databases">
        <title>The transcriptome of the halophilic microalga Tetraselmis sp. GSL018 isolated from the Great Salt Lake, Utah.</title>
        <authorList>
            <person name="Jinkerson R.E."/>
            <person name="D'Adamo S."/>
            <person name="Posewitz M.C."/>
        </authorList>
    </citation>
    <scope>NUCLEOTIDE SEQUENCE</scope>
    <source>
        <strain evidence="1">GSL018</strain>
    </source>
</reference>
<accession>A0A061R3K5</accession>
<gene>
    <name evidence="1" type="ORF">TSPGSL018_16409</name>
</gene>
<dbReference type="AlphaFoldDB" id="A0A061R3K5"/>
<protein>
    <submittedName>
        <fullName evidence="1">Uncharacterized protein</fullName>
    </submittedName>
</protein>
<name>A0A061R3K5_9CHLO</name>